<dbReference type="GO" id="GO:0016052">
    <property type="term" value="P:carbohydrate catabolic process"/>
    <property type="evidence" value="ECO:0007669"/>
    <property type="project" value="InterPro"/>
</dbReference>
<dbReference type="InterPro" id="IPR031704">
    <property type="entry name" value="Glyco_hydro_36_N"/>
</dbReference>
<feature type="binding site" evidence="7">
    <location>
        <position position="425"/>
    </location>
    <ligand>
        <name>substrate</name>
    </ligand>
</feature>
<evidence type="ECO:0000256" key="3">
    <source>
        <dbReference type="ARBA" id="ARBA00022801"/>
    </source>
</evidence>
<dbReference type="PROSITE" id="PS00512">
    <property type="entry name" value="ALPHA_GALACTOSIDASE"/>
    <property type="match status" value="1"/>
</dbReference>
<feature type="binding site" evidence="7">
    <location>
        <position position="526"/>
    </location>
    <ligand>
        <name>substrate</name>
    </ligand>
</feature>
<feature type="active site" description="Proton donor" evidence="6">
    <location>
        <position position="526"/>
    </location>
</feature>
<evidence type="ECO:0000256" key="1">
    <source>
        <dbReference type="ARBA" id="ARBA00001255"/>
    </source>
</evidence>
<dbReference type="EMBL" id="RKHG01000001">
    <property type="protein sequence ID" value="ROR53190.1"/>
    <property type="molecule type" value="Genomic_DNA"/>
</dbReference>
<dbReference type="Pfam" id="PF16875">
    <property type="entry name" value="Glyco_hydro_36N"/>
    <property type="match status" value="1"/>
</dbReference>
<proteinExistence type="inferred from homology"/>
<comment type="caution">
    <text evidence="9">The sequence shown here is derived from an EMBL/GenBank/DDBJ whole genome shotgun (WGS) entry which is preliminary data.</text>
</comment>
<dbReference type="PIRSF" id="PIRSF005536">
    <property type="entry name" value="Agal"/>
    <property type="match status" value="1"/>
</dbReference>
<dbReference type="PANTHER" id="PTHR43053">
    <property type="entry name" value="GLYCOSIDASE FAMILY 31"/>
    <property type="match status" value="1"/>
</dbReference>
<dbReference type="GO" id="GO:0004557">
    <property type="term" value="F:alpha-galactosidase activity"/>
    <property type="evidence" value="ECO:0007669"/>
    <property type="project" value="UniProtKB-UniRule"/>
</dbReference>
<protein>
    <recommendedName>
        <fullName evidence="2 5">Alpha-galactosidase</fullName>
        <ecNumber evidence="2 5">3.2.1.22</ecNumber>
    </recommendedName>
</protein>
<dbReference type="SUPFAM" id="SSF51445">
    <property type="entry name" value="(Trans)glycosidases"/>
    <property type="match status" value="1"/>
</dbReference>
<reference evidence="9 10" key="1">
    <citation type="submission" date="2018-11" db="EMBL/GenBank/DDBJ databases">
        <title>Sequencing the genomes of 1000 actinobacteria strains.</title>
        <authorList>
            <person name="Klenk H.-P."/>
        </authorList>
    </citation>
    <scope>NUCLEOTIDE SEQUENCE [LARGE SCALE GENOMIC DNA]</scope>
    <source>
        <strain evidence="9 10">DSM 10546</strain>
    </source>
</reference>
<accession>A0A3N1ZQL0</accession>
<dbReference type="Pfam" id="PF02065">
    <property type="entry name" value="Melibiase"/>
    <property type="match status" value="1"/>
</dbReference>
<name>A0A3N1ZQL0_9ACTN</name>
<dbReference type="InterPro" id="IPR013785">
    <property type="entry name" value="Aldolase_TIM"/>
</dbReference>
<organism evidence="9 10">
    <name type="scientific">Luteococcus japonicus</name>
    <dbReference type="NCBI Taxonomy" id="33984"/>
    <lineage>
        <taxon>Bacteria</taxon>
        <taxon>Bacillati</taxon>
        <taxon>Actinomycetota</taxon>
        <taxon>Actinomycetes</taxon>
        <taxon>Propionibacteriales</taxon>
        <taxon>Propionibacteriaceae</taxon>
        <taxon>Luteococcus</taxon>
    </lineage>
</organism>
<sequence length="719" mass="78974">MEDAVTAQAQLVLENPTTCVVVDSPDGALPRIIHWGAGLGPLDEKLVRELVAAQAPVHMHNGQPDEGFALALLPEQWRGWYGHPGISGSRDGTAWAPRFVVQRIELDGKPVSGFVAAAEGTVVWHAVDVDCGLALALTLELTPSGLVRARAEVTNTGEGGYQLDELLIAMPVPARATEILDFAGRWGKERVPQRTPLHVGSHWREGRHGRTGADSAFVLHLGEPGFGFSSGDVWAVHTGWSGNHVHYAEKSLIGDQVIGGGELLLPGEVVLATGESYTSPWIHFSHGTGLDAVAHLHHDYLRATHPVDPQRPVTLNVWEAVYFDHDADRLKDLAHRAAKLGIERYVLDDGWFGSRRDDFSGLGDWVVSTEVWPQGLHPLVDEVTGLGMQFGLWFEPEMVNPDSDLARAHPEWVMQVPGRTPLEARHQWVLNLGIPGAYAHVRDQMMALLDEYDISYIKWDHNRDLLDAGTSPDGRPGVHEQTLSFYRLVDELKAAHPGLEIESCSSGGARIDLEVMQHCDRVWVSDNIDPTDRQQMMRWTTQLLPPEMLGSHIASGASHTTGRHHDINYRAATAVFGHLGVEWDLAKATDEELRQLGEWIAWYKQHRGLLNAGRLVRVDVPQASGGDVFLHGVVGEDAAIFAWTSLVTTATWSLGAIRLPGLDPEATYRVEHLGLTVTQGPGMHAEPVEMTGRMLATVGLRAPVVLPERTRILTVTRVE</sequence>
<dbReference type="InterPro" id="IPR050985">
    <property type="entry name" value="Alpha-glycosidase_related"/>
</dbReference>
<dbReference type="Gene3D" id="3.20.20.70">
    <property type="entry name" value="Aldolase class I"/>
    <property type="match status" value="1"/>
</dbReference>
<dbReference type="AlphaFoldDB" id="A0A3N1ZQL0"/>
<dbReference type="PANTHER" id="PTHR43053:SF3">
    <property type="entry name" value="ALPHA-GALACTOSIDASE C-RELATED"/>
    <property type="match status" value="1"/>
</dbReference>
<dbReference type="FunFam" id="3.20.20.70:FF:000118">
    <property type="entry name" value="Alpha-galactosidase"/>
    <property type="match status" value="1"/>
</dbReference>
<evidence type="ECO:0000256" key="6">
    <source>
        <dbReference type="PIRSR" id="PIRSR005536-1"/>
    </source>
</evidence>
<keyword evidence="3 5" id="KW-0378">Hydrolase</keyword>
<dbReference type="InterPro" id="IPR002252">
    <property type="entry name" value="Glyco_hydro_36"/>
</dbReference>
<gene>
    <name evidence="9" type="ORF">EDD41_0319</name>
</gene>
<dbReference type="CDD" id="cd14791">
    <property type="entry name" value="GH36"/>
    <property type="match status" value="1"/>
</dbReference>
<evidence type="ECO:0000313" key="9">
    <source>
        <dbReference type="EMBL" id="ROR53190.1"/>
    </source>
</evidence>
<feature type="active site" description="Nucleophile" evidence="6">
    <location>
        <position position="460"/>
    </location>
</feature>
<dbReference type="PRINTS" id="PR00743">
    <property type="entry name" value="GLHYDRLASE36"/>
</dbReference>
<evidence type="ECO:0000313" key="10">
    <source>
        <dbReference type="Proteomes" id="UP000275749"/>
    </source>
</evidence>
<dbReference type="InterPro" id="IPR038417">
    <property type="entry name" value="Alpga-gal_N_sf"/>
</dbReference>
<dbReference type="EC" id="3.2.1.22" evidence="2 5"/>
<feature type="domain" description="Glycosyl hydrolase family 36 N-terminal" evidence="8">
    <location>
        <begin position="29"/>
        <end position="271"/>
    </location>
</feature>
<evidence type="ECO:0000256" key="4">
    <source>
        <dbReference type="ARBA" id="ARBA00023295"/>
    </source>
</evidence>
<dbReference type="InterPro" id="IPR017853">
    <property type="entry name" value="GH"/>
</dbReference>
<evidence type="ECO:0000256" key="7">
    <source>
        <dbReference type="PIRSR" id="PIRSR005536-2"/>
    </source>
</evidence>
<feature type="binding site" evidence="7">
    <location>
        <position position="504"/>
    </location>
    <ligand>
        <name>substrate</name>
    </ligand>
</feature>
<feature type="binding site" evidence="7">
    <location>
        <position position="186"/>
    </location>
    <ligand>
        <name>substrate</name>
    </ligand>
</feature>
<feature type="binding site" evidence="7">
    <location>
        <begin position="348"/>
        <end position="349"/>
    </location>
    <ligand>
        <name>substrate</name>
    </ligand>
</feature>
<evidence type="ECO:0000256" key="2">
    <source>
        <dbReference type="ARBA" id="ARBA00012755"/>
    </source>
</evidence>
<keyword evidence="4 5" id="KW-0326">Glycosidase</keyword>
<feature type="binding site" evidence="7">
    <location>
        <begin position="458"/>
        <end position="462"/>
    </location>
    <ligand>
        <name>substrate</name>
    </ligand>
</feature>
<evidence type="ECO:0000259" key="8">
    <source>
        <dbReference type="Pfam" id="PF16875"/>
    </source>
</evidence>
<comment type="catalytic activity">
    <reaction evidence="1 5">
        <text>Hydrolysis of terminal, non-reducing alpha-D-galactose residues in alpha-D-galactosides, including galactose oligosaccharides, galactomannans and galactolipids.</text>
        <dbReference type="EC" id="3.2.1.22"/>
    </reaction>
</comment>
<comment type="similarity">
    <text evidence="5">Belongs to the glycosyl hydrolase.</text>
</comment>
<dbReference type="Proteomes" id="UP000275749">
    <property type="component" value="Unassembled WGS sequence"/>
</dbReference>
<dbReference type="InterPro" id="IPR000111">
    <property type="entry name" value="Glyco_hydro_27/36_CS"/>
</dbReference>
<evidence type="ECO:0000256" key="5">
    <source>
        <dbReference type="PIRNR" id="PIRNR005536"/>
    </source>
</evidence>
<dbReference type="Gene3D" id="2.70.98.60">
    <property type="entry name" value="alpha-galactosidase from lactobacil brevis"/>
    <property type="match status" value="1"/>
</dbReference>